<dbReference type="SMART" id="SM00421">
    <property type="entry name" value="HTH_LUXR"/>
    <property type="match status" value="1"/>
</dbReference>
<dbReference type="InterPro" id="IPR011006">
    <property type="entry name" value="CheY-like_superfamily"/>
</dbReference>
<keyword evidence="3" id="KW-0238">DNA-binding</keyword>
<dbReference type="InterPro" id="IPR001789">
    <property type="entry name" value="Sig_transdc_resp-reg_receiver"/>
</dbReference>
<accession>A0A928BU77</accession>
<dbReference type="GO" id="GO:0006355">
    <property type="term" value="P:regulation of DNA-templated transcription"/>
    <property type="evidence" value="ECO:0007669"/>
    <property type="project" value="InterPro"/>
</dbReference>
<dbReference type="SUPFAM" id="SSF46894">
    <property type="entry name" value="C-terminal effector domain of the bipartite response regulators"/>
    <property type="match status" value="1"/>
</dbReference>
<evidence type="ECO:0000256" key="5">
    <source>
        <dbReference type="PROSITE-ProRule" id="PRU00169"/>
    </source>
</evidence>
<sequence>MTTSIYRIDINIVDDHSLLTESLADAINRSNVAHVSRTFSTLETCRQTLEERCPDVLLLDISMPDGNGIAFCRQMLGLHPKLKIICITIHDEYSVIHRMMDTGVHGYLLKSSPISELIEAIQTVWKGGRYVSQEVEAIISKSEPVTVFLSNVERNILRLICEGYTNPEIASQLSLSTETVNWYRKRLLAKYGVKNTVNLVTLVLKKQILPDFNLDH</sequence>
<dbReference type="InterPro" id="IPR000792">
    <property type="entry name" value="Tscrpt_reg_LuxR_C"/>
</dbReference>
<feature type="domain" description="HTH luxR-type" evidence="6">
    <location>
        <begin position="142"/>
        <end position="207"/>
    </location>
</feature>
<dbReference type="PROSITE" id="PS00622">
    <property type="entry name" value="HTH_LUXR_1"/>
    <property type="match status" value="1"/>
</dbReference>
<evidence type="ECO:0000259" key="7">
    <source>
        <dbReference type="PROSITE" id="PS50110"/>
    </source>
</evidence>
<dbReference type="PRINTS" id="PR00038">
    <property type="entry name" value="HTHLUXR"/>
</dbReference>
<dbReference type="PROSITE" id="PS50043">
    <property type="entry name" value="HTH_LUXR_2"/>
    <property type="match status" value="1"/>
</dbReference>
<evidence type="ECO:0000256" key="3">
    <source>
        <dbReference type="ARBA" id="ARBA00023125"/>
    </source>
</evidence>
<protein>
    <submittedName>
        <fullName evidence="8">Response regulator transcription factor</fullName>
    </submittedName>
</protein>
<dbReference type="AlphaFoldDB" id="A0A928BU77"/>
<organism evidence="8 9">
    <name type="scientific">Xylanibacter ruminicola</name>
    <name type="common">Prevotella ruminicola</name>
    <dbReference type="NCBI Taxonomy" id="839"/>
    <lineage>
        <taxon>Bacteria</taxon>
        <taxon>Pseudomonadati</taxon>
        <taxon>Bacteroidota</taxon>
        <taxon>Bacteroidia</taxon>
        <taxon>Bacteroidales</taxon>
        <taxon>Prevotellaceae</taxon>
        <taxon>Xylanibacter</taxon>
    </lineage>
</organism>
<dbReference type="Gene3D" id="3.40.50.2300">
    <property type="match status" value="1"/>
</dbReference>
<evidence type="ECO:0000256" key="2">
    <source>
        <dbReference type="ARBA" id="ARBA00023015"/>
    </source>
</evidence>
<keyword evidence="1 5" id="KW-0597">Phosphoprotein</keyword>
<feature type="domain" description="Response regulatory" evidence="7">
    <location>
        <begin position="9"/>
        <end position="125"/>
    </location>
</feature>
<dbReference type="Pfam" id="PF00196">
    <property type="entry name" value="GerE"/>
    <property type="match status" value="1"/>
</dbReference>
<dbReference type="InterPro" id="IPR039420">
    <property type="entry name" value="WalR-like"/>
</dbReference>
<dbReference type="EMBL" id="SUYD01000015">
    <property type="protein sequence ID" value="MBE6267072.1"/>
    <property type="molecule type" value="Genomic_DNA"/>
</dbReference>
<gene>
    <name evidence="8" type="ORF">E7102_11520</name>
</gene>
<dbReference type="Gene3D" id="1.10.10.10">
    <property type="entry name" value="Winged helix-like DNA-binding domain superfamily/Winged helix DNA-binding domain"/>
    <property type="match status" value="1"/>
</dbReference>
<keyword evidence="2" id="KW-0805">Transcription regulation</keyword>
<dbReference type="SUPFAM" id="SSF52172">
    <property type="entry name" value="CheY-like"/>
    <property type="match status" value="1"/>
</dbReference>
<dbReference type="InterPro" id="IPR016032">
    <property type="entry name" value="Sig_transdc_resp-reg_C-effctor"/>
</dbReference>
<proteinExistence type="predicted"/>
<dbReference type="CDD" id="cd06170">
    <property type="entry name" value="LuxR_C_like"/>
    <property type="match status" value="1"/>
</dbReference>
<dbReference type="PANTHER" id="PTHR43214:SF41">
    <property type="entry name" value="NITRATE_NITRITE RESPONSE REGULATOR PROTEIN NARP"/>
    <property type="match status" value="1"/>
</dbReference>
<dbReference type="Proteomes" id="UP000763088">
    <property type="component" value="Unassembled WGS sequence"/>
</dbReference>
<reference evidence="8" key="1">
    <citation type="submission" date="2019-04" db="EMBL/GenBank/DDBJ databases">
        <title>Evolution of Biomass-Degrading Anaerobic Consortia Revealed by Metagenomics.</title>
        <authorList>
            <person name="Peng X."/>
        </authorList>
    </citation>
    <scope>NUCLEOTIDE SEQUENCE</scope>
    <source>
        <strain evidence="8">SIG141</strain>
    </source>
</reference>
<evidence type="ECO:0000313" key="8">
    <source>
        <dbReference type="EMBL" id="MBE6267072.1"/>
    </source>
</evidence>
<dbReference type="GO" id="GO:0003677">
    <property type="term" value="F:DNA binding"/>
    <property type="evidence" value="ECO:0007669"/>
    <property type="project" value="UniProtKB-KW"/>
</dbReference>
<dbReference type="InterPro" id="IPR058245">
    <property type="entry name" value="NreC/VraR/RcsB-like_REC"/>
</dbReference>
<evidence type="ECO:0000256" key="4">
    <source>
        <dbReference type="ARBA" id="ARBA00023163"/>
    </source>
</evidence>
<dbReference type="PROSITE" id="PS50110">
    <property type="entry name" value="RESPONSE_REGULATORY"/>
    <property type="match status" value="1"/>
</dbReference>
<comment type="caution">
    <text evidence="8">The sequence shown here is derived from an EMBL/GenBank/DDBJ whole genome shotgun (WGS) entry which is preliminary data.</text>
</comment>
<name>A0A928BU77_XYLRU</name>
<dbReference type="GO" id="GO:0000160">
    <property type="term" value="P:phosphorelay signal transduction system"/>
    <property type="evidence" value="ECO:0007669"/>
    <property type="project" value="InterPro"/>
</dbReference>
<dbReference type="CDD" id="cd17535">
    <property type="entry name" value="REC_NarL-like"/>
    <property type="match status" value="1"/>
</dbReference>
<dbReference type="InterPro" id="IPR036388">
    <property type="entry name" value="WH-like_DNA-bd_sf"/>
</dbReference>
<evidence type="ECO:0000313" key="9">
    <source>
        <dbReference type="Proteomes" id="UP000763088"/>
    </source>
</evidence>
<dbReference type="SMART" id="SM00448">
    <property type="entry name" value="REC"/>
    <property type="match status" value="1"/>
</dbReference>
<keyword evidence="4" id="KW-0804">Transcription</keyword>
<dbReference type="Pfam" id="PF00072">
    <property type="entry name" value="Response_reg"/>
    <property type="match status" value="1"/>
</dbReference>
<evidence type="ECO:0000256" key="1">
    <source>
        <dbReference type="ARBA" id="ARBA00022553"/>
    </source>
</evidence>
<evidence type="ECO:0000259" key="6">
    <source>
        <dbReference type="PROSITE" id="PS50043"/>
    </source>
</evidence>
<dbReference type="PANTHER" id="PTHR43214">
    <property type="entry name" value="TWO-COMPONENT RESPONSE REGULATOR"/>
    <property type="match status" value="1"/>
</dbReference>
<feature type="modified residue" description="4-aspartylphosphate" evidence="5">
    <location>
        <position position="60"/>
    </location>
</feature>